<sequence>MSEITANLVKQLREKTGVGMMDCKTALKENNGDIEASIDWLRTKGIAKASKKEGRITSEGLISLILDEEFAAIVEINSETDFVARNEDFQRIVKTLTKISLLSEDLEDMKSKKIKGKELSVEDFITEAIASIGEKINLRRMKKIKNEKGLIVSYVHNQVCEGMGKIGVLVSLESDSDREKLKDLGKKIAMHVAATNPISIDINEIPEETLEREKKVLSEEARSSGKSEDIVEKMTEGRLRKFYEENVLLKQTFVIDGESKIESVLNSLDSSVIIKEFVRMELGEGLVKNEEGFSEEVSSLLS</sequence>
<dbReference type="AlphaFoldDB" id="A0A381VYZ9"/>
<dbReference type="Gene3D" id="3.30.479.20">
    <property type="entry name" value="Elongation factor Ts, dimerisation domain"/>
    <property type="match status" value="2"/>
</dbReference>
<evidence type="ECO:0000256" key="3">
    <source>
        <dbReference type="ARBA" id="ARBA00022917"/>
    </source>
</evidence>
<comment type="similarity">
    <text evidence="1">Belongs to the EF-Ts family.</text>
</comment>
<dbReference type="Gene3D" id="1.10.8.10">
    <property type="entry name" value="DNA helicase RuvA subunit, C-terminal domain"/>
    <property type="match status" value="1"/>
</dbReference>
<dbReference type="EMBL" id="UINC01010209">
    <property type="protein sequence ID" value="SVA45506.1"/>
    <property type="molecule type" value="Genomic_DNA"/>
</dbReference>
<keyword evidence="3" id="KW-0648">Protein biosynthesis</keyword>
<keyword evidence="2" id="KW-0251">Elongation factor</keyword>
<gene>
    <name evidence="5" type="ORF">METZ01_LOCUS98360</name>
</gene>
<accession>A0A381VYZ9</accession>
<dbReference type="Gene3D" id="1.10.286.20">
    <property type="match status" value="1"/>
</dbReference>
<dbReference type="PANTHER" id="PTHR11741:SF0">
    <property type="entry name" value="ELONGATION FACTOR TS, MITOCHONDRIAL"/>
    <property type="match status" value="1"/>
</dbReference>
<dbReference type="InterPro" id="IPR009060">
    <property type="entry name" value="UBA-like_sf"/>
</dbReference>
<dbReference type="FunFam" id="1.10.8.10:FF:000001">
    <property type="entry name" value="Elongation factor Ts"/>
    <property type="match status" value="1"/>
</dbReference>
<evidence type="ECO:0000259" key="4">
    <source>
        <dbReference type="Pfam" id="PF00889"/>
    </source>
</evidence>
<name>A0A381VYZ9_9ZZZZ</name>
<dbReference type="InterPro" id="IPR018101">
    <property type="entry name" value="Transl_elong_Ts_CS"/>
</dbReference>
<protein>
    <recommendedName>
        <fullName evidence="4">Translation elongation factor EFTs/EF1B dimerisation domain-containing protein</fullName>
    </recommendedName>
</protein>
<dbReference type="CDD" id="cd14275">
    <property type="entry name" value="UBA_EF-Ts"/>
    <property type="match status" value="1"/>
</dbReference>
<dbReference type="SUPFAM" id="SSF54713">
    <property type="entry name" value="Elongation factor Ts (EF-Ts), dimerisation domain"/>
    <property type="match status" value="2"/>
</dbReference>
<proteinExistence type="inferred from homology"/>
<reference evidence="5" key="1">
    <citation type="submission" date="2018-05" db="EMBL/GenBank/DDBJ databases">
        <authorList>
            <person name="Lanie J.A."/>
            <person name="Ng W.-L."/>
            <person name="Kazmierczak K.M."/>
            <person name="Andrzejewski T.M."/>
            <person name="Davidsen T.M."/>
            <person name="Wayne K.J."/>
            <person name="Tettelin H."/>
            <person name="Glass J.I."/>
            <person name="Rusch D."/>
            <person name="Podicherti R."/>
            <person name="Tsui H.-C.T."/>
            <person name="Winkler M.E."/>
        </authorList>
    </citation>
    <scope>NUCLEOTIDE SEQUENCE</scope>
</reference>
<evidence type="ECO:0000256" key="1">
    <source>
        <dbReference type="ARBA" id="ARBA00005532"/>
    </source>
</evidence>
<dbReference type="PROSITE" id="PS01127">
    <property type="entry name" value="EF_TS_2"/>
    <property type="match status" value="1"/>
</dbReference>
<dbReference type="InterPro" id="IPR036402">
    <property type="entry name" value="EF-Ts_dimer_sf"/>
</dbReference>
<dbReference type="NCBIfam" id="TIGR00116">
    <property type="entry name" value="tsf"/>
    <property type="match status" value="1"/>
</dbReference>
<dbReference type="InterPro" id="IPR014039">
    <property type="entry name" value="Transl_elong_EFTs/EF1B_dimer"/>
</dbReference>
<dbReference type="Pfam" id="PF00889">
    <property type="entry name" value="EF_TS"/>
    <property type="match status" value="1"/>
</dbReference>
<evidence type="ECO:0000313" key="5">
    <source>
        <dbReference type="EMBL" id="SVA45506.1"/>
    </source>
</evidence>
<dbReference type="PANTHER" id="PTHR11741">
    <property type="entry name" value="ELONGATION FACTOR TS"/>
    <property type="match status" value="1"/>
</dbReference>
<dbReference type="FunFam" id="1.10.286.20:FF:000001">
    <property type="entry name" value="Elongation factor Ts"/>
    <property type="match status" value="1"/>
</dbReference>
<dbReference type="HAMAP" id="MF_00050">
    <property type="entry name" value="EF_Ts"/>
    <property type="match status" value="1"/>
</dbReference>
<dbReference type="InterPro" id="IPR001816">
    <property type="entry name" value="Transl_elong_EFTs/EF1B"/>
</dbReference>
<dbReference type="GO" id="GO:0005737">
    <property type="term" value="C:cytoplasm"/>
    <property type="evidence" value="ECO:0007669"/>
    <property type="project" value="UniProtKB-ARBA"/>
</dbReference>
<dbReference type="SUPFAM" id="SSF46934">
    <property type="entry name" value="UBA-like"/>
    <property type="match status" value="1"/>
</dbReference>
<dbReference type="GO" id="GO:0003746">
    <property type="term" value="F:translation elongation factor activity"/>
    <property type="evidence" value="ECO:0007669"/>
    <property type="project" value="UniProtKB-KW"/>
</dbReference>
<evidence type="ECO:0000256" key="2">
    <source>
        <dbReference type="ARBA" id="ARBA00022768"/>
    </source>
</evidence>
<feature type="domain" description="Translation elongation factor EFTs/EF1B dimerisation" evidence="4">
    <location>
        <begin position="71"/>
        <end position="284"/>
    </location>
</feature>
<organism evidence="5">
    <name type="scientific">marine metagenome</name>
    <dbReference type="NCBI Taxonomy" id="408172"/>
    <lineage>
        <taxon>unclassified sequences</taxon>
        <taxon>metagenomes</taxon>
        <taxon>ecological metagenomes</taxon>
    </lineage>
</organism>